<evidence type="ECO:0000256" key="3">
    <source>
        <dbReference type="ARBA" id="ARBA00023004"/>
    </source>
</evidence>
<keyword evidence="2" id="KW-0479">Metal-binding</keyword>
<dbReference type="AlphaFoldDB" id="A0A3N6LYC3"/>
<dbReference type="InterPro" id="IPR017941">
    <property type="entry name" value="Rieske_2Fe-2S"/>
</dbReference>
<evidence type="ECO:0000313" key="8">
    <source>
        <dbReference type="Proteomes" id="UP000273828"/>
    </source>
</evidence>
<dbReference type="PANTHER" id="PTHR40261">
    <property type="match status" value="1"/>
</dbReference>
<dbReference type="GO" id="GO:0046872">
    <property type="term" value="F:metal ion binding"/>
    <property type="evidence" value="ECO:0007669"/>
    <property type="project" value="UniProtKB-KW"/>
</dbReference>
<comment type="caution">
    <text evidence="7">The sequence shown here is derived from an EMBL/GenBank/DDBJ whole genome shotgun (WGS) entry which is preliminary data.</text>
</comment>
<dbReference type="Gene3D" id="2.102.10.10">
    <property type="entry name" value="Rieske [2Fe-2S] iron-sulphur domain"/>
    <property type="match status" value="1"/>
</dbReference>
<organism evidence="7 8">
    <name type="scientific">Natrarchaeobius halalkaliphilus</name>
    <dbReference type="NCBI Taxonomy" id="1679091"/>
    <lineage>
        <taxon>Archaea</taxon>
        <taxon>Methanobacteriati</taxon>
        <taxon>Methanobacteriota</taxon>
        <taxon>Stenosarchaea group</taxon>
        <taxon>Halobacteria</taxon>
        <taxon>Halobacteriales</taxon>
        <taxon>Natrialbaceae</taxon>
        <taxon>Natrarchaeobius</taxon>
    </lineage>
</organism>
<evidence type="ECO:0000256" key="5">
    <source>
        <dbReference type="SAM" id="MobiDB-lite"/>
    </source>
</evidence>
<accession>A0A3N6LYC3</accession>
<dbReference type="OrthoDB" id="250454at2157"/>
<dbReference type="InterPro" id="IPR036922">
    <property type="entry name" value="Rieske_2Fe-2S_sf"/>
</dbReference>
<keyword evidence="3" id="KW-0408">Iron</keyword>
<dbReference type="RefSeq" id="WP_124179363.1">
    <property type="nucleotide sequence ID" value="NZ_REFY01000006.1"/>
</dbReference>
<keyword evidence="4" id="KW-0411">Iron-sulfur</keyword>
<dbReference type="PANTHER" id="PTHR40261:SF1">
    <property type="entry name" value="RIESKE DOMAIN-CONTAINING PROTEIN"/>
    <property type="match status" value="1"/>
</dbReference>
<evidence type="ECO:0000259" key="6">
    <source>
        <dbReference type="PROSITE" id="PS51296"/>
    </source>
</evidence>
<dbReference type="Proteomes" id="UP000273828">
    <property type="component" value="Unassembled WGS sequence"/>
</dbReference>
<sequence length="141" mass="15183">MGVRMRLTTVETIHEEGSWLCTVRDQHGTDEEVLLVPCGDGVEAWINRCTHESQRLDTGTGAAMRDGQIICPKHGSMFDSCTGYCDNGEAAETTLPSIDVIVEDGTVYLTDDDVTYLRDGGIEGGDADGDDDPSSTSHLSL</sequence>
<proteinExistence type="predicted"/>
<dbReference type="PROSITE" id="PS51296">
    <property type="entry name" value="RIESKE"/>
    <property type="match status" value="1"/>
</dbReference>
<protein>
    <submittedName>
        <fullName evidence="7">Rieske (2Fe-2S) protein</fullName>
    </submittedName>
</protein>
<dbReference type="Pfam" id="PF00355">
    <property type="entry name" value="Rieske"/>
    <property type="match status" value="1"/>
</dbReference>
<dbReference type="SUPFAM" id="SSF50022">
    <property type="entry name" value="ISP domain"/>
    <property type="match status" value="1"/>
</dbReference>
<keyword evidence="1" id="KW-0001">2Fe-2S</keyword>
<name>A0A3N6LYC3_9EURY</name>
<keyword evidence="8" id="KW-1185">Reference proteome</keyword>
<feature type="domain" description="Rieske" evidence="6">
    <location>
        <begin position="30"/>
        <end position="109"/>
    </location>
</feature>
<evidence type="ECO:0000256" key="2">
    <source>
        <dbReference type="ARBA" id="ARBA00022723"/>
    </source>
</evidence>
<feature type="region of interest" description="Disordered" evidence="5">
    <location>
        <begin position="119"/>
        <end position="141"/>
    </location>
</feature>
<dbReference type="CDD" id="cd03467">
    <property type="entry name" value="Rieske"/>
    <property type="match status" value="1"/>
</dbReference>
<dbReference type="EMBL" id="REFY01000006">
    <property type="protein sequence ID" value="RQG87121.1"/>
    <property type="molecule type" value="Genomic_DNA"/>
</dbReference>
<dbReference type="GO" id="GO:0051537">
    <property type="term" value="F:2 iron, 2 sulfur cluster binding"/>
    <property type="evidence" value="ECO:0007669"/>
    <property type="project" value="UniProtKB-KW"/>
</dbReference>
<evidence type="ECO:0000313" key="7">
    <source>
        <dbReference type="EMBL" id="RQG87121.1"/>
    </source>
</evidence>
<gene>
    <name evidence="7" type="ORF">EA462_15015</name>
</gene>
<reference evidence="7 8" key="1">
    <citation type="submission" date="2018-10" db="EMBL/GenBank/DDBJ databases">
        <title>Natrarchaeobius chitinivorans gen. nov., sp. nov., and Natrarchaeobius haloalkaliphilus sp. nov., alkaliphilic, chitin-utilizing haloarchaea from hypersaline alkaline lakes.</title>
        <authorList>
            <person name="Sorokin D.Y."/>
            <person name="Elcheninov A.G."/>
            <person name="Kostrikina N.A."/>
            <person name="Bale N.J."/>
            <person name="Sinninghe Damste J.S."/>
            <person name="Khijniak T.V."/>
            <person name="Kublanov I.V."/>
            <person name="Toshchakov S.V."/>
        </authorList>
    </citation>
    <scope>NUCLEOTIDE SEQUENCE [LARGE SCALE GENOMIC DNA]</scope>
    <source>
        <strain evidence="7 8">AArcht-Sl</strain>
    </source>
</reference>
<evidence type="ECO:0000256" key="1">
    <source>
        <dbReference type="ARBA" id="ARBA00022714"/>
    </source>
</evidence>
<evidence type="ECO:0000256" key="4">
    <source>
        <dbReference type="ARBA" id="ARBA00023014"/>
    </source>
</evidence>